<protein>
    <submittedName>
        <fullName evidence="1">Uncharacterized protein</fullName>
    </submittedName>
</protein>
<sequence>TTNSRLCTSVIAADSDNGGWWINDRIYIGADNTYWASTDYDTDPNYRLYVAAGNSYLAGTLNVTGTSTLAAVNPSGVVTLSGGATEDGPTARLAFSNYYDNSGNASFSHIKLYSTTYGFGIAGGTLCYITATSHKFFDDGDLGLTKFQLHITNGYCYADATFGTFVASRRGFCGTYDSSQVQGVWSIGTSFVIDTGADDFGTLYGLGYAYNENGGTPLAEHQIVGFNNGTVGFSLGLTGNLWMYGESWFGSDSTQFNA</sequence>
<gene>
    <name evidence="1" type="ORF">METZ01_LOCUS447090</name>
</gene>
<name>A0A382ZFC4_9ZZZZ</name>
<organism evidence="1">
    <name type="scientific">marine metagenome</name>
    <dbReference type="NCBI Taxonomy" id="408172"/>
    <lineage>
        <taxon>unclassified sequences</taxon>
        <taxon>metagenomes</taxon>
        <taxon>ecological metagenomes</taxon>
    </lineage>
</organism>
<reference evidence="1" key="1">
    <citation type="submission" date="2018-05" db="EMBL/GenBank/DDBJ databases">
        <authorList>
            <person name="Lanie J.A."/>
            <person name="Ng W.-L."/>
            <person name="Kazmierczak K.M."/>
            <person name="Andrzejewski T.M."/>
            <person name="Davidsen T.M."/>
            <person name="Wayne K.J."/>
            <person name="Tettelin H."/>
            <person name="Glass J.I."/>
            <person name="Rusch D."/>
            <person name="Podicherti R."/>
            <person name="Tsui H.-C.T."/>
            <person name="Winkler M.E."/>
        </authorList>
    </citation>
    <scope>NUCLEOTIDE SEQUENCE</scope>
</reference>
<proteinExistence type="predicted"/>
<dbReference type="AlphaFoldDB" id="A0A382ZFC4"/>
<dbReference type="EMBL" id="UINC01183458">
    <property type="protein sequence ID" value="SVD94236.1"/>
    <property type="molecule type" value="Genomic_DNA"/>
</dbReference>
<evidence type="ECO:0000313" key="1">
    <source>
        <dbReference type="EMBL" id="SVD94236.1"/>
    </source>
</evidence>
<feature type="non-terminal residue" evidence="1">
    <location>
        <position position="258"/>
    </location>
</feature>
<feature type="non-terminal residue" evidence="1">
    <location>
        <position position="1"/>
    </location>
</feature>
<accession>A0A382ZFC4</accession>